<dbReference type="EMBL" id="CAJVOS010000011">
    <property type="protein sequence ID" value="CAG7993131.1"/>
    <property type="molecule type" value="Genomic_DNA"/>
</dbReference>
<reference evidence="2" key="1">
    <citation type="submission" date="2021-07" db="EMBL/GenBank/DDBJ databases">
        <authorList>
            <person name="Branca A.L. A."/>
        </authorList>
    </citation>
    <scope>NUCLEOTIDE SEQUENCE</scope>
</reference>
<dbReference type="InterPro" id="IPR027921">
    <property type="entry name" value="NOPCHAP1"/>
</dbReference>
<evidence type="ECO:0000256" key="1">
    <source>
        <dbReference type="SAM" id="MobiDB-lite"/>
    </source>
</evidence>
<dbReference type="Pfam" id="PF15370">
    <property type="entry name" value="NOPCHAP1"/>
    <property type="match status" value="1"/>
</dbReference>
<comment type="caution">
    <text evidence="2">The sequence shown here is derived from an EMBL/GenBank/DDBJ whole genome shotgun (WGS) entry which is preliminary data.</text>
</comment>
<evidence type="ECO:0000313" key="3">
    <source>
        <dbReference type="Proteomes" id="UP001153618"/>
    </source>
</evidence>
<keyword evidence="3" id="KW-1185">Reference proteome</keyword>
<dbReference type="AlphaFoldDB" id="A0A9W4HFB2"/>
<feature type="region of interest" description="Disordered" evidence="1">
    <location>
        <begin position="1"/>
        <end position="98"/>
    </location>
</feature>
<dbReference type="PANTHER" id="PTHR38489:SF1">
    <property type="entry name" value="HISTONE CHAPERONE DOMAIN-CONTAINING PROTEIN"/>
    <property type="match status" value="1"/>
</dbReference>
<dbReference type="Proteomes" id="UP001153618">
    <property type="component" value="Unassembled WGS sequence"/>
</dbReference>
<feature type="compositionally biased region" description="Acidic residues" evidence="1">
    <location>
        <begin position="161"/>
        <end position="179"/>
    </location>
</feature>
<proteinExistence type="predicted"/>
<feature type="compositionally biased region" description="Polar residues" evidence="1">
    <location>
        <begin position="66"/>
        <end position="78"/>
    </location>
</feature>
<protein>
    <submittedName>
        <fullName evidence="2">Uncharacterized protein</fullName>
    </submittedName>
</protein>
<dbReference type="OrthoDB" id="1112980at2759"/>
<dbReference type="GO" id="GO:0000492">
    <property type="term" value="P:box C/D snoRNP assembly"/>
    <property type="evidence" value="ECO:0007669"/>
    <property type="project" value="InterPro"/>
</dbReference>
<feature type="region of interest" description="Disordered" evidence="1">
    <location>
        <begin position="153"/>
        <end position="204"/>
    </location>
</feature>
<sequence>MTQPTTQSEAVAKETTPQTMNLTDRTACRQRASSVQSDSDPTSSSGSSSEDSESESEDEQHSDQEMNGTGNPTTQPANDSLPHIGGRRKPQIHRFNGDSGLMSRLNAFLPQMKTANEDLQRQIEAGQAEDLVLDNAEGNGERYIEMDLGLGVLEEKRDGDSSNEESETEGGKDAEDDSDIIGKLMGGKKNKAESDKPSIQEMTD</sequence>
<organism evidence="2 3">
    <name type="scientific">Penicillium olsonii</name>
    <dbReference type="NCBI Taxonomy" id="99116"/>
    <lineage>
        <taxon>Eukaryota</taxon>
        <taxon>Fungi</taxon>
        <taxon>Dikarya</taxon>
        <taxon>Ascomycota</taxon>
        <taxon>Pezizomycotina</taxon>
        <taxon>Eurotiomycetes</taxon>
        <taxon>Eurotiomycetidae</taxon>
        <taxon>Eurotiales</taxon>
        <taxon>Aspergillaceae</taxon>
        <taxon>Penicillium</taxon>
    </lineage>
</organism>
<accession>A0A9W4HFB2</accession>
<feature type="compositionally biased region" description="Polar residues" evidence="1">
    <location>
        <begin position="1"/>
        <end position="24"/>
    </location>
</feature>
<evidence type="ECO:0000313" key="2">
    <source>
        <dbReference type="EMBL" id="CAG7993131.1"/>
    </source>
</evidence>
<name>A0A9W4HFB2_PENOL</name>
<feature type="compositionally biased region" description="Low complexity" evidence="1">
    <location>
        <begin position="33"/>
        <end position="49"/>
    </location>
</feature>
<gene>
    <name evidence="2" type="ORF">POLS_LOCUS1640</name>
</gene>
<dbReference type="PANTHER" id="PTHR38489">
    <property type="entry name" value="HISTONE CHAPERONE DOMAIN-CONTAINING PROTEIN"/>
    <property type="match status" value="1"/>
</dbReference>